<evidence type="ECO:0000313" key="1">
    <source>
        <dbReference type="EMBL" id="QHT28835.1"/>
    </source>
</evidence>
<name>A0A6C0ENB3_9ZZZZ</name>
<proteinExistence type="predicted"/>
<dbReference type="AlphaFoldDB" id="A0A6C0ENB3"/>
<accession>A0A6C0ENB3</accession>
<reference evidence="1" key="1">
    <citation type="journal article" date="2020" name="Nature">
        <title>Giant virus diversity and host interactions through global metagenomics.</title>
        <authorList>
            <person name="Schulz F."/>
            <person name="Roux S."/>
            <person name="Paez-Espino D."/>
            <person name="Jungbluth S."/>
            <person name="Walsh D.A."/>
            <person name="Denef V.J."/>
            <person name="McMahon K.D."/>
            <person name="Konstantinidis K.T."/>
            <person name="Eloe-Fadrosh E.A."/>
            <person name="Kyrpides N.C."/>
            <person name="Woyke T."/>
        </authorList>
    </citation>
    <scope>NUCLEOTIDE SEQUENCE</scope>
    <source>
        <strain evidence="1">GVMAG-M-3300001351-8</strain>
    </source>
</reference>
<organism evidence="1">
    <name type="scientific">viral metagenome</name>
    <dbReference type="NCBI Taxonomy" id="1070528"/>
    <lineage>
        <taxon>unclassified sequences</taxon>
        <taxon>metagenomes</taxon>
        <taxon>organismal metagenomes</taxon>
    </lineage>
</organism>
<sequence>MNSVRIDVDDNTHLIKSWKGEKIITDEGEKTIIASSMGTELLNTDMELKDRLEILLFRCFNFTSKRCNYDELSGKYYAGGDLNMAMLRGTEAISLHHCAGNICYHESSEKYLKFLEIMFWDKHKIIFDHNLKNRDIKILRSSGEIETGFVEDVSMRWGDSYDDFVLKVSLENKTLEKGIVLGKLLDLNPDIELEIRLPTFNDLPDWVEKIFLNWTTFIKNNVRSGTVI</sequence>
<protein>
    <submittedName>
        <fullName evidence="1">Uncharacterized protein</fullName>
    </submittedName>
</protein>
<dbReference type="EMBL" id="MN738865">
    <property type="protein sequence ID" value="QHT28835.1"/>
    <property type="molecule type" value="Genomic_DNA"/>
</dbReference>